<accession>A0ABR2HXK8</accession>
<comment type="caution">
    <text evidence="1">The sequence shown here is derived from an EMBL/GenBank/DDBJ whole genome shotgun (WGS) entry which is preliminary data.</text>
</comment>
<dbReference type="Proteomes" id="UP001470230">
    <property type="component" value="Unassembled WGS sequence"/>
</dbReference>
<evidence type="ECO:0000313" key="2">
    <source>
        <dbReference type="Proteomes" id="UP001470230"/>
    </source>
</evidence>
<proteinExistence type="predicted"/>
<gene>
    <name evidence="1" type="ORF">M9Y10_016935</name>
</gene>
<name>A0ABR2HXK8_9EUKA</name>
<dbReference type="EMBL" id="JAPFFF010000021">
    <property type="protein sequence ID" value="KAK8854373.1"/>
    <property type="molecule type" value="Genomic_DNA"/>
</dbReference>
<reference evidence="1 2" key="1">
    <citation type="submission" date="2024-04" db="EMBL/GenBank/DDBJ databases">
        <title>Tritrichomonas musculus Genome.</title>
        <authorList>
            <person name="Alves-Ferreira E."/>
            <person name="Grigg M."/>
            <person name="Lorenzi H."/>
            <person name="Galac M."/>
        </authorList>
    </citation>
    <scope>NUCLEOTIDE SEQUENCE [LARGE SCALE GENOMIC DNA]</scope>
    <source>
        <strain evidence="1 2">EAF2021</strain>
    </source>
</reference>
<organism evidence="1 2">
    <name type="scientific">Tritrichomonas musculus</name>
    <dbReference type="NCBI Taxonomy" id="1915356"/>
    <lineage>
        <taxon>Eukaryota</taxon>
        <taxon>Metamonada</taxon>
        <taxon>Parabasalia</taxon>
        <taxon>Tritrichomonadida</taxon>
        <taxon>Tritrichomonadidae</taxon>
        <taxon>Tritrichomonas</taxon>
    </lineage>
</organism>
<evidence type="ECO:0000313" key="1">
    <source>
        <dbReference type="EMBL" id="KAK8854373.1"/>
    </source>
</evidence>
<keyword evidence="2" id="KW-1185">Reference proteome</keyword>
<protein>
    <submittedName>
        <fullName evidence="1">Uncharacterized protein</fullName>
    </submittedName>
</protein>
<sequence length="232" mass="27846">MTDKICGEMMNKYELNGNRYCHFFYPELEQFLGEEKMKYVKNELLNKSENIFDNYDLKRQEGENDSHICSMIRNDSVKEFVSYLTRINYSLSSQITPSIFETNSFLIERKNTALIEYSAFFGSIKIFKYLMSKVELTESLWLYVIHSKKEELIHILEEKKVCPPKFENKNEEELNEQNNEYLRCLIESIKCHHNNFADYIQNIFLFQREKDPKRKEATISNCIKYHNYPIII</sequence>